<evidence type="ECO:0000256" key="1">
    <source>
        <dbReference type="SAM" id="Phobius"/>
    </source>
</evidence>
<feature type="transmembrane region" description="Helical" evidence="1">
    <location>
        <begin position="44"/>
        <end position="67"/>
    </location>
</feature>
<feature type="transmembrane region" description="Helical" evidence="1">
    <location>
        <begin position="79"/>
        <end position="100"/>
    </location>
</feature>
<dbReference type="RefSeq" id="WP_183210148.1">
    <property type="nucleotide sequence ID" value="NZ_JAAAMM010000005.1"/>
</dbReference>
<accession>A0A7W6HGD4</accession>
<proteinExistence type="predicted"/>
<dbReference type="Proteomes" id="UP000588647">
    <property type="component" value="Unassembled WGS sequence"/>
</dbReference>
<feature type="transmembrane region" description="Helical" evidence="1">
    <location>
        <begin position="7"/>
        <end position="32"/>
    </location>
</feature>
<keyword evidence="1" id="KW-0812">Transmembrane</keyword>
<evidence type="ECO:0000313" key="3">
    <source>
        <dbReference type="Proteomes" id="UP000588647"/>
    </source>
</evidence>
<sequence>MEKNALVPVMAVAIVNGIFSPWVLMVFLLYPVWYPGWLPPYSQIVYMMSALILSTLTIMAAGVPAALYERWAARPSGTVVAGIWLAGTVLLSLPAIPNVIRALSGG</sequence>
<reference evidence="2 3" key="1">
    <citation type="submission" date="2020-08" db="EMBL/GenBank/DDBJ databases">
        <title>Genomic Encyclopedia of Type Strains, Phase IV (KMG-IV): sequencing the most valuable type-strain genomes for metagenomic binning, comparative biology and taxonomic classification.</title>
        <authorList>
            <person name="Goeker M."/>
        </authorList>
    </citation>
    <scope>NUCLEOTIDE SEQUENCE [LARGE SCALE GENOMIC DNA]</scope>
    <source>
        <strain evidence="2 3">DSM 103570</strain>
    </source>
</reference>
<gene>
    <name evidence="2" type="ORF">GGR03_003626</name>
</gene>
<name>A0A7W6HGD4_9HYPH</name>
<comment type="caution">
    <text evidence="2">The sequence shown here is derived from an EMBL/GenBank/DDBJ whole genome shotgun (WGS) entry which is preliminary data.</text>
</comment>
<keyword evidence="1" id="KW-0472">Membrane</keyword>
<dbReference type="EMBL" id="JACIEM010000005">
    <property type="protein sequence ID" value="MBB4004531.1"/>
    <property type="molecule type" value="Genomic_DNA"/>
</dbReference>
<evidence type="ECO:0000313" key="2">
    <source>
        <dbReference type="EMBL" id="MBB4004531.1"/>
    </source>
</evidence>
<organism evidence="2 3">
    <name type="scientific">Aurantimonas endophytica</name>
    <dbReference type="NCBI Taxonomy" id="1522175"/>
    <lineage>
        <taxon>Bacteria</taxon>
        <taxon>Pseudomonadati</taxon>
        <taxon>Pseudomonadota</taxon>
        <taxon>Alphaproteobacteria</taxon>
        <taxon>Hyphomicrobiales</taxon>
        <taxon>Aurantimonadaceae</taxon>
        <taxon>Aurantimonas</taxon>
    </lineage>
</organism>
<dbReference type="AlphaFoldDB" id="A0A7W6HGD4"/>
<keyword evidence="1" id="KW-1133">Transmembrane helix</keyword>
<protein>
    <submittedName>
        <fullName evidence="2">Uncharacterized protein</fullName>
    </submittedName>
</protein>
<keyword evidence="3" id="KW-1185">Reference proteome</keyword>